<feature type="domain" description="Endonuclease/exonuclease/phosphatase" evidence="6">
    <location>
        <begin position="143"/>
        <end position="470"/>
    </location>
</feature>
<keyword evidence="8" id="KW-1185">Reference proteome</keyword>
<dbReference type="AlphaFoldDB" id="A0AAD7XT63"/>
<dbReference type="Proteomes" id="UP001234581">
    <property type="component" value="Unassembled WGS sequence"/>
</dbReference>
<dbReference type="GO" id="GO:0004767">
    <property type="term" value="F:sphingomyelin phosphodiesterase activity"/>
    <property type="evidence" value="ECO:0007669"/>
    <property type="project" value="UniProtKB-EC"/>
</dbReference>
<dbReference type="Pfam" id="PF03372">
    <property type="entry name" value="Exo_endo_phos"/>
    <property type="match status" value="1"/>
</dbReference>
<evidence type="ECO:0000256" key="2">
    <source>
        <dbReference type="ARBA" id="ARBA00012369"/>
    </source>
</evidence>
<dbReference type="SUPFAM" id="SSF56219">
    <property type="entry name" value="DNase I-like"/>
    <property type="match status" value="1"/>
</dbReference>
<comment type="similarity">
    <text evidence="1">Belongs to the neutral sphingomyelinase family.</text>
</comment>
<evidence type="ECO:0000313" key="7">
    <source>
        <dbReference type="EMBL" id="KAJ8653510.1"/>
    </source>
</evidence>
<feature type="region of interest" description="Disordered" evidence="4">
    <location>
        <begin position="19"/>
        <end position="63"/>
    </location>
</feature>
<keyword evidence="3" id="KW-0378">Hydrolase</keyword>
<keyword evidence="5" id="KW-1133">Transmembrane helix</keyword>
<sequence length="480" mass="54805">MRRERDRFDEEELELLDADKFHDDHDGHESIFNPDRFHDDDDDDAPLLASSSGGGGSHSNARKRTLSWRQRLESLLKRKGQTKSSVGRRRSTSSSRCTLCCCLIFLLISTISYFLFGYFYFRPAELPPPTLPDKSTNSTARFLTLNIFMRPPGVKNNKSDYKEQRLDYIIKYILPHYDVITIQEAFAFANRRIDRLAVEARNLGFNYQVASPRHYPWELAADGGLLLLSRFPIKQADTLEFPRGIHADWLSKKGALHALVQLNATRTVHLYTTHTQASYDEAGALNQEDTLVRLSQFALVHDFIRNTARDDGSPVLIMGDLNIDAAAHKDEDKRKPSVASSQAYTMMMQVLNGTGIQIDNQTMYSDPDWRIDTLHDVAYQQFGYHPVTFGDFVRNATAQKGDDLIPAETVLTHWDQLLTVQSIDRILWADRYSHDVAVHNITVEKFLTKDNKELDTSEREAIPFTQISDHYGLSCIVELV</sequence>
<dbReference type="InterPro" id="IPR036691">
    <property type="entry name" value="Endo/exonu/phosph_ase_sf"/>
</dbReference>
<dbReference type="GO" id="GO:0005737">
    <property type="term" value="C:cytoplasm"/>
    <property type="evidence" value="ECO:0007669"/>
    <property type="project" value="TreeGrafter"/>
</dbReference>
<dbReference type="InterPro" id="IPR017766">
    <property type="entry name" value="Sphingomyelinase/PLipase_C"/>
</dbReference>
<evidence type="ECO:0000256" key="5">
    <source>
        <dbReference type="SAM" id="Phobius"/>
    </source>
</evidence>
<dbReference type="PANTHER" id="PTHR16320">
    <property type="entry name" value="SPHINGOMYELINASE FAMILY MEMBER"/>
    <property type="match status" value="1"/>
</dbReference>
<accession>A0AAD7XT63</accession>
<dbReference type="RefSeq" id="XP_058338424.1">
    <property type="nucleotide sequence ID" value="XM_058490812.1"/>
</dbReference>
<evidence type="ECO:0000256" key="1">
    <source>
        <dbReference type="ARBA" id="ARBA00006335"/>
    </source>
</evidence>
<dbReference type="InterPro" id="IPR038772">
    <property type="entry name" value="Sph/SMPD2-like"/>
</dbReference>
<dbReference type="EC" id="3.1.4.12" evidence="2"/>
<gene>
    <name evidence="7" type="ORF">O0I10_010838</name>
</gene>
<dbReference type="GO" id="GO:0005576">
    <property type="term" value="C:extracellular region"/>
    <property type="evidence" value="ECO:0007669"/>
    <property type="project" value="InterPro"/>
</dbReference>
<evidence type="ECO:0000256" key="3">
    <source>
        <dbReference type="ARBA" id="ARBA00022801"/>
    </source>
</evidence>
<evidence type="ECO:0000256" key="4">
    <source>
        <dbReference type="SAM" id="MobiDB-lite"/>
    </source>
</evidence>
<dbReference type="CDD" id="cd09078">
    <property type="entry name" value="nSMase"/>
    <property type="match status" value="1"/>
</dbReference>
<name>A0AAD7XT63_9FUNG</name>
<keyword evidence="5" id="KW-0812">Transmembrane</keyword>
<dbReference type="PANTHER" id="PTHR16320:SF1">
    <property type="entry name" value="SPHINGOMYELINASE DDB_G0288017"/>
    <property type="match status" value="1"/>
</dbReference>
<organism evidence="7 8">
    <name type="scientific">Lichtheimia ornata</name>
    <dbReference type="NCBI Taxonomy" id="688661"/>
    <lineage>
        <taxon>Eukaryota</taxon>
        <taxon>Fungi</taxon>
        <taxon>Fungi incertae sedis</taxon>
        <taxon>Mucoromycota</taxon>
        <taxon>Mucoromycotina</taxon>
        <taxon>Mucoromycetes</taxon>
        <taxon>Mucorales</taxon>
        <taxon>Lichtheimiaceae</taxon>
        <taxon>Lichtheimia</taxon>
    </lineage>
</organism>
<dbReference type="GeneID" id="83218240"/>
<reference evidence="7 8" key="1">
    <citation type="submission" date="2023-03" db="EMBL/GenBank/DDBJ databases">
        <title>Genome sequence of Lichtheimia ornata CBS 291.66.</title>
        <authorList>
            <person name="Mohabir J.T."/>
            <person name="Shea T.P."/>
            <person name="Kurbessoian T."/>
            <person name="Berby B."/>
            <person name="Fontaine J."/>
            <person name="Livny J."/>
            <person name="Gnirke A."/>
            <person name="Stajich J.E."/>
            <person name="Cuomo C.A."/>
        </authorList>
    </citation>
    <scope>NUCLEOTIDE SEQUENCE [LARGE SCALE GENOMIC DNA]</scope>
    <source>
        <strain evidence="7">CBS 291.66</strain>
    </source>
</reference>
<keyword evidence="5" id="KW-0472">Membrane</keyword>
<comment type="caution">
    <text evidence="7">The sequence shown here is derived from an EMBL/GenBank/DDBJ whole genome shotgun (WGS) entry which is preliminary data.</text>
</comment>
<dbReference type="EMBL" id="JARTCD010000077">
    <property type="protein sequence ID" value="KAJ8653510.1"/>
    <property type="molecule type" value="Genomic_DNA"/>
</dbReference>
<evidence type="ECO:0000259" key="6">
    <source>
        <dbReference type="Pfam" id="PF03372"/>
    </source>
</evidence>
<evidence type="ECO:0000313" key="8">
    <source>
        <dbReference type="Proteomes" id="UP001234581"/>
    </source>
</evidence>
<feature type="compositionally biased region" description="Basic and acidic residues" evidence="4">
    <location>
        <begin position="19"/>
        <end position="39"/>
    </location>
</feature>
<dbReference type="InterPro" id="IPR005135">
    <property type="entry name" value="Endo/exonuclease/phosphatase"/>
</dbReference>
<proteinExistence type="inferred from homology"/>
<protein>
    <recommendedName>
        <fullName evidence="2">sphingomyelin phosphodiesterase</fullName>
        <ecNumber evidence="2">3.1.4.12</ecNumber>
    </recommendedName>
</protein>
<feature type="transmembrane region" description="Helical" evidence="5">
    <location>
        <begin position="97"/>
        <end position="121"/>
    </location>
</feature>
<dbReference type="Gene3D" id="3.60.10.10">
    <property type="entry name" value="Endonuclease/exonuclease/phosphatase"/>
    <property type="match status" value="1"/>
</dbReference>